<evidence type="ECO:0000313" key="2">
    <source>
        <dbReference type="Proteomes" id="UP000692954"/>
    </source>
</evidence>
<dbReference type="AlphaFoldDB" id="A0A8S1LAP6"/>
<evidence type="ECO:0000313" key="1">
    <source>
        <dbReference type="EMBL" id="CAD8064928.1"/>
    </source>
</evidence>
<sequence length="299" mass="35908">MKRQISKREQTIKCEIFQNKMSKSKSFMILQIPDENFDQQKRMQRRMSCYSLFFGYLNKFQIQHHNIAPEFKTKYSTQDKEIKETNRRKTQIAEDTVIKRFRRGVQEITKCKTVIQTLKMLQKKNKNIQDFINQIKTPKDSVLLKKTRRNSCYCSECGQQSQFQQKHQNDPFFNFFNYNEFLKRQIIKIAPKFQNKLFSLQQENLQRSYVLENKSLIYKYKTVSKTTNLLIKLSQQKLPKQSIIPSQRVKTELTQCSQKSFKFQLKKNAQIRSRNQLNLYSMTTNQTKDSFRSLASIYK</sequence>
<comment type="caution">
    <text evidence="1">The sequence shown here is derived from an EMBL/GenBank/DDBJ whole genome shotgun (WGS) entry which is preliminary data.</text>
</comment>
<dbReference type="OrthoDB" id="296508at2759"/>
<name>A0A8S1LAP6_9CILI</name>
<protein>
    <submittedName>
        <fullName evidence="1">Uncharacterized protein</fullName>
    </submittedName>
</protein>
<proteinExistence type="predicted"/>
<accession>A0A8S1LAP6</accession>
<organism evidence="1 2">
    <name type="scientific">Paramecium sonneborni</name>
    <dbReference type="NCBI Taxonomy" id="65129"/>
    <lineage>
        <taxon>Eukaryota</taxon>
        <taxon>Sar</taxon>
        <taxon>Alveolata</taxon>
        <taxon>Ciliophora</taxon>
        <taxon>Intramacronucleata</taxon>
        <taxon>Oligohymenophorea</taxon>
        <taxon>Peniculida</taxon>
        <taxon>Parameciidae</taxon>
        <taxon>Paramecium</taxon>
    </lineage>
</organism>
<keyword evidence="2" id="KW-1185">Reference proteome</keyword>
<dbReference type="EMBL" id="CAJJDN010000019">
    <property type="protein sequence ID" value="CAD8064928.1"/>
    <property type="molecule type" value="Genomic_DNA"/>
</dbReference>
<gene>
    <name evidence="1" type="ORF">PSON_ATCC_30995.1.T0190377</name>
</gene>
<reference evidence="1" key="1">
    <citation type="submission" date="2021-01" db="EMBL/GenBank/DDBJ databases">
        <authorList>
            <consortium name="Genoscope - CEA"/>
            <person name="William W."/>
        </authorList>
    </citation>
    <scope>NUCLEOTIDE SEQUENCE</scope>
</reference>
<dbReference type="Proteomes" id="UP000692954">
    <property type="component" value="Unassembled WGS sequence"/>
</dbReference>